<sequence length="112" mass="13085">MSQEDPATKHSRKLPIWVLGPREEKAARSNLKTFAYSQCAEYVQAMAECSKLHGLKVFPACDKQRDKMGECILFYQTDPKYLDEERDKIVQEKLGKLEKQLKDQKRQQDGHR</sequence>
<keyword evidence="3" id="KW-0143">Chaperone</keyword>
<evidence type="ECO:0000256" key="2">
    <source>
        <dbReference type="ARBA" id="ARBA00023157"/>
    </source>
</evidence>
<dbReference type="InterPro" id="IPR013892">
    <property type="entry name" value="Cyt_c_biogenesis_Cmc1-like"/>
</dbReference>
<dbReference type="Pfam" id="PF08583">
    <property type="entry name" value="Cmc1"/>
    <property type="match status" value="1"/>
</dbReference>
<evidence type="ECO:0000256" key="1">
    <source>
        <dbReference type="ARBA" id="ARBA00007347"/>
    </source>
</evidence>
<evidence type="ECO:0000256" key="3">
    <source>
        <dbReference type="RuleBase" id="RU364104"/>
    </source>
</evidence>
<keyword evidence="3" id="KW-0472">Membrane</keyword>
<gene>
    <name evidence="4" type="ORF">LAFE_0C09934G</name>
</gene>
<keyword evidence="3" id="KW-0496">Mitochondrion</keyword>
<dbReference type="EMBL" id="LT598485">
    <property type="protein sequence ID" value="SCW00696.1"/>
    <property type="molecule type" value="Genomic_DNA"/>
</dbReference>
<dbReference type="OMA" id="WILTPKE"/>
<dbReference type="GO" id="GO:0005743">
    <property type="term" value="C:mitochondrial inner membrane"/>
    <property type="evidence" value="ECO:0007669"/>
    <property type="project" value="UniProtKB-SubCell"/>
</dbReference>
<dbReference type="OrthoDB" id="6224010at2759"/>
<keyword evidence="2" id="KW-1015">Disulfide bond</keyword>
<evidence type="ECO:0000313" key="5">
    <source>
        <dbReference type="Proteomes" id="UP000190831"/>
    </source>
</evidence>
<proteinExistence type="inferred from homology"/>
<protein>
    <recommendedName>
        <fullName evidence="3">COX assembly mitochondrial protein</fullName>
    </recommendedName>
</protein>
<reference evidence="4 5" key="1">
    <citation type="submission" date="2016-03" db="EMBL/GenBank/DDBJ databases">
        <authorList>
            <person name="Devillers H."/>
        </authorList>
    </citation>
    <scope>NUCLEOTIDE SEQUENCE [LARGE SCALE GENOMIC DNA]</scope>
    <source>
        <strain evidence="4">CBS 6772</strain>
    </source>
</reference>
<dbReference type="STRING" id="4955.A0A1G4MA12"/>
<accession>A0A1G4MA12</accession>
<comment type="subcellular location">
    <subcellularLocation>
        <location evidence="3">Mitochondrion inner membrane</location>
    </subcellularLocation>
</comment>
<keyword evidence="3" id="KW-0999">Mitochondrion inner membrane</keyword>
<comment type="function">
    <text evidence="3">Required for mitochondrial cytochrome c oxidase (COX) assembly and respiration.</text>
</comment>
<evidence type="ECO:0000313" key="4">
    <source>
        <dbReference type="EMBL" id="SCW00696.1"/>
    </source>
</evidence>
<name>A0A1G4MA12_LACFM</name>
<dbReference type="AlphaFoldDB" id="A0A1G4MA12"/>
<keyword evidence="5" id="KW-1185">Reference proteome</keyword>
<comment type="similarity">
    <text evidence="1 3">Belongs to the CMC family.</text>
</comment>
<dbReference type="Proteomes" id="UP000190831">
    <property type="component" value="Chromosome C"/>
</dbReference>
<organism evidence="4 5">
    <name type="scientific">Lachancea fermentati</name>
    <name type="common">Zygosaccharomyces fermentati</name>
    <dbReference type="NCBI Taxonomy" id="4955"/>
    <lineage>
        <taxon>Eukaryota</taxon>
        <taxon>Fungi</taxon>
        <taxon>Dikarya</taxon>
        <taxon>Ascomycota</taxon>
        <taxon>Saccharomycotina</taxon>
        <taxon>Saccharomycetes</taxon>
        <taxon>Saccharomycetales</taxon>
        <taxon>Saccharomycetaceae</taxon>
        <taxon>Lachancea</taxon>
    </lineage>
</organism>